<evidence type="ECO:0000256" key="2">
    <source>
        <dbReference type="ARBA" id="ARBA00022651"/>
    </source>
</evidence>
<protein>
    <submittedName>
        <fullName evidence="8">Arabinan endo-1,5-alpha-L-arabinosidase</fullName>
    </submittedName>
</protein>
<dbReference type="GO" id="GO:0004553">
    <property type="term" value="F:hydrolase activity, hydrolyzing O-glycosyl compounds"/>
    <property type="evidence" value="ECO:0007669"/>
    <property type="project" value="InterPro"/>
</dbReference>
<name>A0A098S9V7_9BACT</name>
<organism evidence="8 9">
    <name type="scientific">Phaeodactylibacter xiamenensis</name>
    <dbReference type="NCBI Taxonomy" id="1524460"/>
    <lineage>
        <taxon>Bacteria</taxon>
        <taxon>Pseudomonadati</taxon>
        <taxon>Bacteroidota</taxon>
        <taxon>Saprospiria</taxon>
        <taxon>Saprospirales</taxon>
        <taxon>Haliscomenobacteraceae</taxon>
        <taxon>Phaeodactylibacter</taxon>
    </lineage>
</organism>
<dbReference type="STRING" id="1524460.IX84_02985"/>
<dbReference type="InterPro" id="IPR023296">
    <property type="entry name" value="Glyco_hydro_beta-prop_sf"/>
</dbReference>
<keyword evidence="3 7" id="KW-0378">Hydrolase</keyword>
<dbReference type="SUPFAM" id="SSF75005">
    <property type="entry name" value="Arabinanase/levansucrase/invertase"/>
    <property type="match status" value="1"/>
</dbReference>
<dbReference type="PANTHER" id="PTHR43772:SF2">
    <property type="entry name" value="PUTATIVE (AFU_ORTHOLOGUE AFUA_2G04480)-RELATED"/>
    <property type="match status" value="1"/>
</dbReference>
<evidence type="ECO:0000256" key="4">
    <source>
        <dbReference type="ARBA" id="ARBA00023277"/>
    </source>
</evidence>
<gene>
    <name evidence="8" type="ORF">IX84_02985</name>
</gene>
<keyword evidence="2" id="KW-0624">Polysaccharide degradation</keyword>
<evidence type="ECO:0000256" key="6">
    <source>
        <dbReference type="PIRSR" id="PIRSR606710-2"/>
    </source>
</evidence>
<evidence type="ECO:0000256" key="7">
    <source>
        <dbReference type="RuleBase" id="RU361187"/>
    </source>
</evidence>
<evidence type="ECO:0000256" key="3">
    <source>
        <dbReference type="ARBA" id="ARBA00022801"/>
    </source>
</evidence>
<keyword evidence="2" id="KW-0858">Xylan degradation</keyword>
<dbReference type="GO" id="GO:0045493">
    <property type="term" value="P:xylan catabolic process"/>
    <property type="evidence" value="ECO:0007669"/>
    <property type="project" value="UniProtKB-KW"/>
</dbReference>
<dbReference type="Pfam" id="PF04616">
    <property type="entry name" value="Glyco_hydro_43"/>
    <property type="match status" value="1"/>
</dbReference>
<reference evidence="8 9" key="1">
    <citation type="journal article" date="2014" name="Int. J. Syst. Evol. Microbiol.">
        <title>Phaeodactylibacter xiamenensis gen. nov., sp. nov., a member of the family Saprospiraceae isolated from the marine alga Phaeodactylum tricornutum.</title>
        <authorList>
            <person name="Chen Z.Jr."/>
            <person name="Lei X."/>
            <person name="Lai Q."/>
            <person name="Li Y."/>
            <person name="Zhang B."/>
            <person name="Zhang J."/>
            <person name="Zhang H."/>
            <person name="Yang L."/>
            <person name="Zheng W."/>
            <person name="Tian Y."/>
            <person name="Yu Z."/>
            <person name="Xu H.Jr."/>
            <person name="Zheng T."/>
        </authorList>
    </citation>
    <scope>NUCLEOTIDE SEQUENCE [LARGE SCALE GENOMIC DNA]</scope>
    <source>
        <strain evidence="8 9">KD52</strain>
    </source>
</reference>
<dbReference type="CDD" id="cd18827">
    <property type="entry name" value="GH43_XlnD-like"/>
    <property type="match status" value="1"/>
</dbReference>
<evidence type="ECO:0000313" key="8">
    <source>
        <dbReference type="EMBL" id="KGE89309.1"/>
    </source>
</evidence>
<dbReference type="InterPro" id="IPR052176">
    <property type="entry name" value="Glycosyl_Hydrlase_43_Enz"/>
</dbReference>
<keyword evidence="9" id="KW-1185">Reference proteome</keyword>
<comment type="similarity">
    <text evidence="1 7">Belongs to the glycosyl hydrolase 43 family.</text>
</comment>
<sequence length="346" mass="39485">MWFCVACSPKFAEHKEKSSATNPVFPGWYADPEGIIFGQQYWIYPTFSDHYPQQRRPSKTTPAQLALRKNAINEQYVEQTFFDAFSSRDLVHWERHPRVFDIEWADWASYAIWAPAITEANGQYYLFFSANDIQSEAEVGGIGVAVADQPSGPFKDALGKPLISTFEHGAQPIDPFVFKDDDGQAYLIYGGWRHCNIVRLSDDLLRVVPFEDGEVYKEITPEQYVEGPFMFKRNGRYYFMWSEGGWMGPDYSVAYAIGDSPFGPFARIGKVLQQDTAIATGAGHHSVIILPEQDRYYMVYHRRPLGTDNPHHREVCIDALRFDEEGLLLPVKMTRQGVMANPLQSP</sequence>
<dbReference type="Gene3D" id="2.115.10.20">
    <property type="entry name" value="Glycosyl hydrolase domain, family 43"/>
    <property type="match status" value="1"/>
</dbReference>
<evidence type="ECO:0000256" key="1">
    <source>
        <dbReference type="ARBA" id="ARBA00009865"/>
    </source>
</evidence>
<keyword evidence="4" id="KW-0119">Carbohydrate metabolism</keyword>
<evidence type="ECO:0000313" key="9">
    <source>
        <dbReference type="Proteomes" id="UP000029736"/>
    </source>
</evidence>
<evidence type="ECO:0000256" key="5">
    <source>
        <dbReference type="ARBA" id="ARBA00023295"/>
    </source>
</evidence>
<dbReference type="AlphaFoldDB" id="A0A098S9V7"/>
<proteinExistence type="inferred from homology"/>
<keyword evidence="5 7" id="KW-0326">Glycosidase</keyword>
<dbReference type="InterPro" id="IPR006710">
    <property type="entry name" value="Glyco_hydro_43"/>
</dbReference>
<feature type="site" description="Important for catalytic activity, responsible for pKa modulation of the active site Glu and correct orientation of both the proton donor and substrate" evidence="6">
    <location>
        <position position="174"/>
    </location>
</feature>
<dbReference type="PANTHER" id="PTHR43772">
    <property type="entry name" value="ENDO-1,4-BETA-XYLANASE"/>
    <property type="match status" value="1"/>
</dbReference>
<comment type="caution">
    <text evidence="8">The sequence shown here is derived from an EMBL/GenBank/DDBJ whole genome shotgun (WGS) entry which is preliminary data.</text>
</comment>
<accession>A0A098S9V7</accession>
<dbReference type="EMBL" id="JPOS01000010">
    <property type="protein sequence ID" value="KGE89309.1"/>
    <property type="molecule type" value="Genomic_DNA"/>
</dbReference>
<dbReference type="Proteomes" id="UP000029736">
    <property type="component" value="Unassembled WGS sequence"/>
</dbReference>